<sequence>MQVAQLSIMNEEATGGVEVTHSTPPQAMKGLSGQIRGGPPSPQEARFLTYRTRQNQLTTGGDNGPAAGAMQALLTLVATLLRATHKGGTVVGCAGLINRGHGLKHQPSTGGKETLLCTNDGGGRADMARRWAGPFIHSVFDKSHFYAEVSED</sequence>
<protein>
    <submittedName>
        <fullName evidence="2">Uncharacterized protein</fullName>
    </submittedName>
</protein>
<dbReference type="OrthoDB" id="10450651at2759"/>
<dbReference type="Proteomes" id="UP000601435">
    <property type="component" value="Unassembled WGS sequence"/>
</dbReference>
<reference evidence="2" key="1">
    <citation type="submission" date="2021-02" db="EMBL/GenBank/DDBJ databases">
        <authorList>
            <person name="Dougan E. K."/>
            <person name="Rhodes N."/>
            <person name="Thang M."/>
            <person name="Chan C."/>
        </authorList>
    </citation>
    <scope>NUCLEOTIDE SEQUENCE</scope>
</reference>
<dbReference type="EMBL" id="CAJNJA010006567">
    <property type="protein sequence ID" value="CAE7212108.1"/>
    <property type="molecule type" value="Genomic_DNA"/>
</dbReference>
<dbReference type="AlphaFoldDB" id="A0A812JW38"/>
<evidence type="ECO:0000313" key="3">
    <source>
        <dbReference type="Proteomes" id="UP000601435"/>
    </source>
</evidence>
<comment type="caution">
    <text evidence="2">The sequence shown here is derived from an EMBL/GenBank/DDBJ whole genome shotgun (WGS) entry which is preliminary data.</text>
</comment>
<evidence type="ECO:0000256" key="1">
    <source>
        <dbReference type="SAM" id="MobiDB-lite"/>
    </source>
</evidence>
<organism evidence="2 3">
    <name type="scientific">Symbiodinium necroappetens</name>
    <dbReference type="NCBI Taxonomy" id="1628268"/>
    <lineage>
        <taxon>Eukaryota</taxon>
        <taxon>Sar</taxon>
        <taxon>Alveolata</taxon>
        <taxon>Dinophyceae</taxon>
        <taxon>Suessiales</taxon>
        <taxon>Symbiodiniaceae</taxon>
        <taxon>Symbiodinium</taxon>
    </lineage>
</organism>
<accession>A0A812JW38</accession>
<name>A0A812JW38_9DINO</name>
<feature type="region of interest" description="Disordered" evidence="1">
    <location>
        <begin position="15"/>
        <end position="43"/>
    </location>
</feature>
<gene>
    <name evidence="2" type="ORF">SNEC2469_LOCUS2208</name>
</gene>
<proteinExistence type="predicted"/>
<evidence type="ECO:0000313" key="2">
    <source>
        <dbReference type="EMBL" id="CAE7212108.1"/>
    </source>
</evidence>
<keyword evidence="3" id="KW-1185">Reference proteome</keyword>